<evidence type="ECO:0000256" key="1">
    <source>
        <dbReference type="SAM" id="SignalP"/>
    </source>
</evidence>
<dbReference type="Proteomes" id="UP001206692">
    <property type="component" value="Unassembled WGS sequence"/>
</dbReference>
<sequence length="108" mass="12107">MVKSIFRALVLSTALLIGGMASAYHADMTSAVNLGMVKSYSRSAINVIDDDGAVYTFVYDNRPDSDWGFWKQEDDDHWHQWAFGVQQPSHLEELASCGFYALKELGKL</sequence>
<name>A0ABT1ST69_9FIRM</name>
<gene>
    <name evidence="2" type="ORF">NE675_07780</name>
</gene>
<evidence type="ECO:0000313" key="3">
    <source>
        <dbReference type="Proteomes" id="UP001206692"/>
    </source>
</evidence>
<protein>
    <submittedName>
        <fullName evidence="2">Uncharacterized protein</fullName>
    </submittedName>
</protein>
<comment type="caution">
    <text evidence="2">The sequence shown here is derived from an EMBL/GenBank/DDBJ whole genome shotgun (WGS) entry which is preliminary data.</text>
</comment>
<organism evidence="2 3">
    <name type="scientific">Megasphaera massiliensis</name>
    <dbReference type="NCBI Taxonomy" id="1232428"/>
    <lineage>
        <taxon>Bacteria</taxon>
        <taxon>Bacillati</taxon>
        <taxon>Bacillota</taxon>
        <taxon>Negativicutes</taxon>
        <taxon>Veillonellales</taxon>
        <taxon>Veillonellaceae</taxon>
        <taxon>Megasphaera</taxon>
    </lineage>
</organism>
<dbReference type="EMBL" id="JANGEW010000013">
    <property type="protein sequence ID" value="MCQ5342917.1"/>
    <property type="molecule type" value="Genomic_DNA"/>
</dbReference>
<keyword evidence="1" id="KW-0732">Signal</keyword>
<feature type="signal peptide" evidence="1">
    <location>
        <begin position="1"/>
        <end position="26"/>
    </location>
</feature>
<reference evidence="2 3" key="1">
    <citation type="submission" date="2022-06" db="EMBL/GenBank/DDBJ databases">
        <title>Isolation of gut microbiota from human fecal samples.</title>
        <authorList>
            <person name="Pamer E.G."/>
            <person name="Barat B."/>
            <person name="Waligurski E."/>
            <person name="Medina S."/>
            <person name="Paddock L."/>
            <person name="Mostad J."/>
        </authorList>
    </citation>
    <scope>NUCLEOTIDE SEQUENCE [LARGE SCALE GENOMIC DNA]</scope>
    <source>
        <strain evidence="2 3">DFI.1.1</strain>
    </source>
</reference>
<proteinExistence type="predicted"/>
<keyword evidence="3" id="KW-1185">Reference proteome</keyword>
<feature type="chain" id="PRO_5046702933" evidence="1">
    <location>
        <begin position="27"/>
        <end position="108"/>
    </location>
</feature>
<dbReference type="RefSeq" id="WP_062412538.1">
    <property type="nucleotide sequence ID" value="NZ_JAJCIO010000016.1"/>
</dbReference>
<evidence type="ECO:0000313" key="2">
    <source>
        <dbReference type="EMBL" id="MCQ5342917.1"/>
    </source>
</evidence>
<accession>A0ABT1ST69</accession>